<dbReference type="EMBL" id="KV427714">
    <property type="protein sequence ID" value="KZS99798.1"/>
    <property type="molecule type" value="Genomic_DNA"/>
</dbReference>
<feature type="region of interest" description="Disordered" evidence="1">
    <location>
        <begin position="151"/>
        <end position="173"/>
    </location>
</feature>
<proteinExistence type="predicted"/>
<dbReference type="AlphaFoldDB" id="A0A165AWP3"/>
<evidence type="ECO:0000313" key="3">
    <source>
        <dbReference type="Proteomes" id="UP000076871"/>
    </source>
</evidence>
<name>A0A165AWP3_9APHY</name>
<feature type="compositionally biased region" description="Polar residues" evidence="1">
    <location>
        <begin position="1"/>
        <end position="13"/>
    </location>
</feature>
<dbReference type="InParanoid" id="A0A165AWP3"/>
<evidence type="ECO:0000313" key="2">
    <source>
        <dbReference type="EMBL" id="KZS99798.1"/>
    </source>
</evidence>
<dbReference type="GeneID" id="63823602"/>
<evidence type="ECO:0000256" key="1">
    <source>
        <dbReference type="SAM" id="MobiDB-lite"/>
    </source>
</evidence>
<dbReference type="RefSeq" id="XP_040757539.1">
    <property type="nucleotide sequence ID" value="XM_040906573.1"/>
</dbReference>
<feature type="region of interest" description="Disordered" evidence="1">
    <location>
        <begin position="1"/>
        <end position="34"/>
    </location>
</feature>
<accession>A0A165AWP3</accession>
<organism evidence="2 3">
    <name type="scientific">Laetiporus sulphureus 93-53</name>
    <dbReference type="NCBI Taxonomy" id="1314785"/>
    <lineage>
        <taxon>Eukaryota</taxon>
        <taxon>Fungi</taxon>
        <taxon>Dikarya</taxon>
        <taxon>Basidiomycota</taxon>
        <taxon>Agaricomycotina</taxon>
        <taxon>Agaricomycetes</taxon>
        <taxon>Polyporales</taxon>
        <taxon>Laetiporus</taxon>
    </lineage>
</organism>
<keyword evidence="3" id="KW-1185">Reference proteome</keyword>
<sequence>MCNESAPRSTNAVGPSLLPSPDAEDTPNEPDRNLQSRSQVFDRLVQDVQNGVEMSEPIAVMAASTFMKFMESYSEDLRELNTVRDLIEAAINVGQRPSVTQLELYLCWYRRTGERSYLDAAMTTGSQVRIELRMEVLYERYRREGAIALGRERHKPGNQPQGGILPFPPRYDP</sequence>
<protein>
    <submittedName>
        <fullName evidence="2">Uncharacterized protein</fullName>
    </submittedName>
</protein>
<gene>
    <name evidence="2" type="ORF">LAESUDRAFT_70511</name>
</gene>
<reference evidence="2 3" key="1">
    <citation type="journal article" date="2016" name="Mol. Biol. Evol.">
        <title>Comparative Genomics of Early-Diverging Mushroom-Forming Fungi Provides Insights into the Origins of Lignocellulose Decay Capabilities.</title>
        <authorList>
            <person name="Nagy L.G."/>
            <person name="Riley R."/>
            <person name="Tritt A."/>
            <person name="Adam C."/>
            <person name="Daum C."/>
            <person name="Floudas D."/>
            <person name="Sun H."/>
            <person name="Yadav J.S."/>
            <person name="Pangilinan J."/>
            <person name="Larsson K.H."/>
            <person name="Matsuura K."/>
            <person name="Barry K."/>
            <person name="Labutti K."/>
            <person name="Kuo R."/>
            <person name="Ohm R.A."/>
            <person name="Bhattacharya S.S."/>
            <person name="Shirouzu T."/>
            <person name="Yoshinaga Y."/>
            <person name="Martin F.M."/>
            <person name="Grigoriev I.V."/>
            <person name="Hibbett D.S."/>
        </authorList>
    </citation>
    <scope>NUCLEOTIDE SEQUENCE [LARGE SCALE GENOMIC DNA]</scope>
    <source>
        <strain evidence="2 3">93-53</strain>
    </source>
</reference>
<dbReference type="Proteomes" id="UP000076871">
    <property type="component" value="Unassembled WGS sequence"/>
</dbReference>